<dbReference type="Gene3D" id="3.40.50.300">
    <property type="entry name" value="P-loop containing nucleotide triphosphate hydrolases"/>
    <property type="match status" value="1"/>
</dbReference>
<comment type="similarity">
    <text evidence="1">Belongs to the ABC transporter superfamily.</text>
</comment>
<evidence type="ECO:0000256" key="3">
    <source>
        <dbReference type="ARBA" id="ARBA00022741"/>
    </source>
</evidence>
<dbReference type="PANTHER" id="PTHR42788">
    <property type="entry name" value="TAURINE IMPORT ATP-BINDING PROTEIN-RELATED"/>
    <property type="match status" value="1"/>
</dbReference>
<keyword evidence="3" id="KW-0547">Nucleotide-binding</keyword>
<reference evidence="6 7" key="1">
    <citation type="submission" date="2014-08" db="EMBL/GenBank/DDBJ databases">
        <authorList>
            <person name="Moulin Lionel"/>
        </authorList>
    </citation>
    <scope>NUCLEOTIDE SEQUENCE [LARGE SCALE GENOMIC DNA]</scope>
</reference>
<gene>
    <name evidence="6" type="primary">tauB</name>
    <name evidence="6" type="ORF">MPL3365_230396</name>
</gene>
<dbReference type="InterPro" id="IPR050166">
    <property type="entry name" value="ABC_transporter_ATP-bind"/>
</dbReference>
<dbReference type="InterPro" id="IPR027417">
    <property type="entry name" value="P-loop_NTPase"/>
</dbReference>
<dbReference type="InterPro" id="IPR003593">
    <property type="entry name" value="AAA+_ATPase"/>
</dbReference>
<accession>A0A090GBV4</accession>
<evidence type="ECO:0000256" key="1">
    <source>
        <dbReference type="ARBA" id="ARBA00005417"/>
    </source>
</evidence>
<keyword evidence="4 6" id="KW-0067">ATP-binding</keyword>
<dbReference type="SMART" id="SM00382">
    <property type="entry name" value="AAA"/>
    <property type="match status" value="1"/>
</dbReference>
<sequence>MGTLILNASSQTAAGSRVVMTETVKANNLDGMASANIDARAAGTTMAIEDVTLRYGDANGVLALDDVSLKVARNEFCVIVGPSGCGKSSLLYLAAGLNDATSGSIKVDGREVIEPGPDRGMVFQSYTLFPWLTVRANIEYGPKRKGLPAEQRKQIVDQYLNEVGLAPFADHYPAQLSGGMKQRVAIARALANDPAVLLMDEPFGALDSQTRGTMQKLLLRVWERQQKTVLFVTHDIDEALVLGDRVLVMTARPGKIKAEIKVDIPRPRSMDVILEPDFIALKRRILGLLHDEIDEDH</sequence>
<keyword evidence="2" id="KW-0813">Transport</keyword>
<dbReference type="Pfam" id="PF00005">
    <property type="entry name" value="ABC_tran"/>
    <property type="match status" value="1"/>
</dbReference>
<dbReference type="CDD" id="cd03293">
    <property type="entry name" value="ABC_NrtD_SsuB_transporters"/>
    <property type="match status" value="1"/>
</dbReference>
<evidence type="ECO:0000259" key="5">
    <source>
        <dbReference type="PROSITE" id="PS50893"/>
    </source>
</evidence>
<protein>
    <submittedName>
        <fullName evidence="6">Taurine transporter subunit ATP-binding component of ABC superfamily</fullName>
    </submittedName>
</protein>
<dbReference type="GO" id="GO:0005524">
    <property type="term" value="F:ATP binding"/>
    <property type="evidence" value="ECO:0007669"/>
    <property type="project" value="UniProtKB-KW"/>
</dbReference>
<proteinExistence type="inferred from homology"/>
<dbReference type="EMBL" id="CCNE01000016">
    <property type="protein sequence ID" value="CDX56721.1"/>
    <property type="molecule type" value="Genomic_DNA"/>
</dbReference>
<dbReference type="AlphaFoldDB" id="A0A090GBV4"/>
<dbReference type="PROSITE" id="PS00211">
    <property type="entry name" value="ABC_TRANSPORTER_1"/>
    <property type="match status" value="1"/>
</dbReference>
<feature type="domain" description="ABC transporter" evidence="5">
    <location>
        <begin position="46"/>
        <end position="276"/>
    </location>
</feature>
<dbReference type="InterPro" id="IPR003439">
    <property type="entry name" value="ABC_transporter-like_ATP-bd"/>
</dbReference>
<dbReference type="SUPFAM" id="SSF52540">
    <property type="entry name" value="P-loop containing nucleoside triphosphate hydrolases"/>
    <property type="match status" value="1"/>
</dbReference>
<dbReference type="PANTHER" id="PTHR42788:SF13">
    <property type="entry name" value="ALIPHATIC SULFONATES IMPORT ATP-BINDING PROTEIN SSUB"/>
    <property type="match status" value="1"/>
</dbReference>
<dbReference type="GO" id="GO:0016887">
    <property type="term" value="F:ATP hydrolysis activity"/>
    <property type="evidence" value="ECO:0007669"/>
    <property type="project" value="InterPro"/>
</dbReference>
<organism evidence="6 7">
    <name type="scientific">Mesorhizobium plurifarium</name>
    <dbReference type="NCBI Taxonomy" id="69974"/>
    <lineage>
        <taxon>Bacteria</taxon>
        <taxon>Pseudomonadati</taxon>
        <taxon>Pseudomonadota</taxon>
        <taxon>Alphaproteobacteria</taxon>
        <taxon>Hyphomicrobiales</taxon>
        <taxon>Phyllobacteriaceae</taxon>
        <taxon>Mesorhizobium</taxon>
    </lineage>
</organism>
<evidence type="ECO:0000313" key="7">
    <source>
        <dbReference type="Proteomes" id="UP000046122"/>
    </source>
</evidence>
<evidence type="ECO:0000313" key="6">
    <source>
        <dbReference type="EMBL" id="CDX56721.1"/>
    </source>
</evidence>
<evidence type="ECO:0000256" key="2">
    <source>
        <dbReference type="ARBA" id="ARBA00022448"/>
    </source>
</evidence>
<dbReference type="Proteomes" id="UP000046122">
    <property type="component" value="Unassembled WGS sequence"/>
</dbReference>
<dbReference type="PROSITE" id="PS50893">
    <property type="entry name" value="ABC_TRANSPORTER_2"/>
    <property type="match status" value="1"/>
</dbReference>
<dbReference type="InterPro" id="IPR017871">
    <property type="entry name" value="ABC_transporter-like_CS"/>
</dbReference>
<name>A0A090GBV4_MESPL</name>
<evidence type="ECO:0000256" key="4">
    <source>
        <dbReference type="ARBA" id="ARBA00022840"/>
    </source>
</evidence>